<feature type="compositionally biased region" description="Gly residues" evidence="1">
    <location>
        <begin position="80"/>
        <end position="95"/>
    </location>
</feature>
<gene>
    <name evidence="2" type="ORF">MERR_LOCUS38155</name>
</gene>
<dbReference type="AlphaFoldDB" id="A0A6D2KGF9"/>
<proteinExistence type="predicted"/>
<evidence type="ECO:0000256" key="1">
    <source>
        <dbReference type="SAM" id="MobiDB-lite"/>
    </source>
</evidence>
<sequence>MNYLCVKEEELHSHEDVSFSEITGFPEMNQTNDNLSSLQNCPSIWQRTWKVWDAMESRNEDEAEGNKAGEEESKSVDLGAGTGIGGEMNEGGEGGSETIWC</sequence>
<feature type="region of interest" description="Disordered" evidence="1">
    <location>
        <begin position="56"/>
        <end position="101"/>
    </location>
</feature>
<dbReference type="EMBL" id="CACVBM020001462">
    <property type="protein sequence ID" value="CAA7050920.1"/>
    <property type="molecule type" value="Genomic_DNA"/>
</dbReference>
<reference evidence="2" key="1">
    <citation type="submission" date="2020-01" db="EMBL/GenBank/DDBJ databases">
        <authorList>
            <person name="Mishra B."/>
        </authorList>
    </citation>
    <scope>NUCLEOTIDE SEQUENCE [LARGE SCALE GENOMIC DNA]</scope>
</reference>
<name>A0A6D2KGF9_9BRAS</name>
<evidence type="ECO:0000313" key="2">
    <source>
        <dbReference type="EMBL" id="CAA7050920.1"/>
    </source>
</evidence>
<evidence type="ECO:0000313" key="3">
    <source>
        <dbReference type="Proteomes" id="UP000467841"/>
    </source>
</evidence>
<comment type="caution">
    <text evidence="2">The sequence shown here is derived from an EMBL/GenBank/DDBJ whole genome shotgun (WGS) entry which is preliminary data.</text>
</comment>
<protein>
    <submittedName>
        <fullName evidence="2">Uncharacterized protein</fullName>
    </submittedName>
</protein>
<dbReference type="Proteomes" id="UP000467841">
    <property type="component" value="Unassembled WGS sequence"/>
</dbReference>
<feature type="compositionally biased region" description="Basic and acidic residues" evidence="1">
    <location>
        <begin position="56"/>
        <end position="75"/>
    </location>
</feature>
<accession>A0A6D2KGF9</accession>
<keyword evidence="3" id="KW-1185">Reference proteome</keyword>
<organism evidence="2 3">
    <name type="scientific">Microthlaspi erraticum</name>
    <dbReference type="NCBI Taxonomy" id="1685480"/>
    <lineage>
        <taxon>Eukaryota</taxon>
        <taxon>Viridiplantae</taxon>
        <taxon>Streptophyta</taxon>
        <taxon>Embryophyta</taxon>
        <taxon>Tracheophyta</taxon>
        <taxon>Spermatophyta</taxon>
        <taxon>Magnoliopsida</taxon>
        <taxon>eudicotyledons</taxon>
        <taxon>Gunneridae</taxon>
        <taxon>Pentapetalae</taxon>
        <taxon>rosids</taxon>
        <taxon>malvids</taxon>
        <taxon>Brassicales</taxon>
        <taxon>Brassicaceae</taxon>
        <taxon>Coluteocarpeae</taxon>
        <taxon>Microthlaspi</taxon>
    </lineage>
</organism>